<feature type="compositionally biased region" description="Low complexity" evidence="1">
    <location>
        <begin position="1102"/>
        <end position="1116"/>
    </location>
</feature>
<evidence type="ECO:0000256" key="1">
    <source>
        <dbReference type="SAM" id="MobiDB-lite"/>
    </source>
</evidence>
<dbReference type="PANTHER" id="PTHR10223">
    <property type="entry name" value="26S PROTEASOME NON-ATPASE REGULATORY SUBUNIT 4"/>
    <property type="match status" value="1"/>
</dbReference>
<feature type="region of interest" description="Disordered" evidence="1">
    <location>
        <begin position="637"/>
        <end position="700"/>
    </location>
</feature>
<dbReference type="SUPFAM" id="SSF50978">
    <property type="entry name" value="WD40 repeat-like"/>
    <property type="match status" value="1"/>
</dbReference>
<feature type="compositionally biased region" description="Basic and acidic residues" evidence="1">
    <location>
        <begin position="1140"/>
        <end position="1154"/>
    </location>
</feature>
<feature type="region of interest" description="Disordered" evidence="1">
    <location>
        <begin position="539"/>
        <end position="559"/>
    </location>
</feature>
<dbReference type="GO" id="GO:0005829">
    <property type="term" value="C:cytosol"/>
    <property type="evidence" value="ECO:0007669"/>
    <property type="project" value="TreeGrafter"/>
</dbReference>
<name>A0A0B2WWL1_METAS</name>
<dbReference type="GO" id="GO:0008540">
    <property type="term" value="C:proteasome regulatory particle, base subcomplex"/>
    <property type="evidence" value="ECO:0007669"/>
    <property type="project" value="TreeGrafter"/>
</dbReference>
<feature type="domain" description="F-box" evidence="2">
    <location>
        <begin position="129"/>
        <end position="175"/>
    </location>
</feature>
<dbReference type="HOGENOM" id="CLU_009186_0_0_1"/>
<dbReference type="PANTHER" id="PTHR10223:SF2">
    <property type="entry name" value="F-BOX AND WD DOMAIN PROTEIN (AFU_ORTHOLOGUE AFUA_6G11400)"/>
    <property type="match status" value="1"/>
</dbReference>
<dbReference type="AlphaFoldDB" id="A0A0B2WWL1"/>
<dbReference type="PROSITE" id="PS50181">
    <property type="entry name" value="FBOX"/>
    <property type="match status" value="1"/>
</dbReference>
<feature type="compositionally biased region" description="Low complexity" evidence="1">
    <location>
        <begin position="1011"/>
        <end position="1023"/>
    </location>
</feature>
<dbReference type="Gene3D" id="1.20.1280.50">
    <property type="match status" value="1"/>
</dbReference>
<dbReference type="CDD" id="cd09917">
    <property type="entry name" value="F-box_SF"/>
    <property type="match status" value="1"/>
</dbReference>
<dbReference type="GO" id="GO:0005634">
    <property type="term" value="C:nucleus"/>
    <property type="evidence" value="ECO:0007669"/>
    <property type="project" value="TreeGrafter"/>
</dbReference>
<evidence type="ECO:0000313" key="3">
    <source>
        <dbReference type="EMBL" id="KHN98004.1"/>
    </source>
</evidence>
<feature type="compositionally biased region" description="Polar residues" evidence="1">
    <location>
        <begin position="1074"/>
        <end position="1084"/>
    </location>
</feature>
<dbReference type="Pfam" id="PF12937">
    <property type="entry name" value="F-box-like"/>
    <property type="match status" value="1"/>
</dbReference>
<feature type="compositionally biased region" description="Low complexity" evidence="1">
    <location>
        <begin position="15"/>
        <end position="25"/>
    </location>
</feature>
<dbReference type="InterPro" id="IPR027040">
    <property type="entry name" value="PSMD4"/>
</dbReference>
<dbReference type="InterPro" id="IPR001810">
    <property type="entry name" value="F-box_dom"/>
</dbReference>
<dbReference type="Gene3D" id="2.130.10.10">
    <property type="entry name" value="YVTN repeat-like/Quinoprotein amine dehydrogenase"/>
    <property type="match status" value="1"/>
</dbReference>
<dbReference type="RefSeq" id="XP_040679070.1">
    <property type="nucleotide sequence ID" value="XM_040823191.1"/>
</dbReference>
<protein>
    <submittedName>
        <fullName evidence="3">F-box and WD domain protein</fullName>
    </submittedName>
</protein>
<feature type="region of interest" description="Disordered" evidence="1">
    <location>
        <begin position="1002"/>
        <end position="1059"/>
    </location>
</feature>
<sequence length="1182" mass="127186">MQREPSESSEQLHRSNNILNSSSSSQHGFPLQEPGDFGQVRYTGPSGGSHDDSPNSASGLGRESRDAVDADRLDERLRGLILCGKPSTTRHRPITAGQRVSDHENAFTPSTPRQALGFKVIRRSDSSGGPQITDFPNEILTHILSHLHPDSHAAVALVSKRFYALVTTPHAWRMAFMRYFPGHTCLDATFGRTIVNPRDGPTSDVVRSDIRYFGRLTPLTTWRSEYLFRTRLMRSLVRGKPGNSAGGIGASGGAGKSSKRRSAVLTYNSKLPWLVTNIHAVFSNGKKPPRAIQGAGHLGVATLSDPTSGKVEKWGLEDPFSAAQWEEVAPNTIPYGLGDGPVAVHNVMDVSQPYGVIAGEGFPGGRAHFRGVNESCGRYLGGETGVVDAYPDVPKIPEMSDSICSLWIAKSSVVPNTTQSMCGMLTGSALGVVTAYSLGGDSNGPRYSNGDMTARWVLSPGVPIISLKIDDNYTMKRKLSSRVWAAALNALGEVYYLTQSPMATLDRGSGDDVIRHAWLAGRTAYWQLIESTRRTARPDGLDKDAVRGAHTPRSPSSDVMLSNEQLAAEAREVEKYLCYSPSRFRKVCEGWDMRRRLEVDFAADDGKGAGEGVFVMDCGFAEQTPARVLRYSRSLVSPTVQHEQNGPRRSSSTASAPARPRPSLFGPAETVAEMQCATPEAQSPQPPPPPPTPLPPLRQSTADWSCTAFVLQGSQQAANITASSLECSSPSLFTLGEDPLQAAGASSGAPGMVTAITTTTTTTISTTPATSSVDKAERVVTEVPGRRARFLAVGTDTGAVTVWNARDEARHRAAQPLRVLHTDSPEISCLAVSALYLVHGGSDGLVQAWDPLASTLEPIRTLNARSNGRVPRHMTTMNPTLREGSYSTVGAIYLDPDPTALRGVLSFGAFLRYWAYSSASHQTGPKRRVRHSDVHGRIASRRLGGTVSGYIAAEERELRRENEARAREQAHLRKRFGVGALGDLTEEEALRYAQVVSEEAYLQDEQRRASDSAADASLDTASSVSETTVDVTPEASVADVSPPMASATDNDESEFEQQMQQAIRLSLLEGVNDVGQSPRDNSSGDFDFPIQVKVQNKKTRGSRSTSTSPASSSHTPIRQGPSKLITEDGGLASVASPSLQEHEVAGPGVHRECDFPPLSTEGEGESVGKGRGRGRGRGTSRR</sequence>
<dbReference type="InterPro" id="IPR036322">
    <property type="entry name" value="WD40_repeat_dom_sf"/>
</dbReference>
<evidence type="ECO:0000259" key="2">
    <source>
        <dbReference type="PROSITE" id="PS50181"/>
    </source>
</evidence>
<reference evidence="3 4" key="1">
    <citation type="journal article" date="2014" name="Proc. Natl. Acad. Sci. U.S.A.">
        <title>Trajectory and genomic determinants of fungal-pathogen speciation and host adaptation.</title>
        <authorList>
            <person name="Hu X."/>
            <person name="Xiao G."/>
            <person name="Zheng P."/>
            <person name="Shang Y."/>
            <person name="Su Y."/>
            <person name="Zhang X."/>
            <person name="Liu X."/>
            <person name="Zhan S."/>
            <person name="St Leger R.J."/>
            <person name="Wang C."/>
        </authorList>
    </citation>
    <scope>NUCLEOTIDE SEQUENCE [LARGE SCALE GENOMIC DNA]</scope>
    <source>
        <strain evidence="3 4">ARSEF 1941</strain>
    </source>
</reference>
<feature type="compositionally biased region" description="Pro residues" evidence="1">
    <location>
        <begin position="684"/>
        <end position="696"/>
    </location>
</feature>
<dbReference type="OrthoDB" id="2095648at2759"/>
<dbReference type="Proteomes" id="UP000030816">
    <property type="component" value="Unassembled WGS sequence"/>
</dbReference>
<feature type="compositionally biased region" description="Basic residues" evidence="1">
    <location>
        <begin position="1170"/>
        <end position="1182"/>
    </location>
</feature>
<organism evidence="3 4">
    <name type="scientific">Metarhizium album (strain ARSEF 1941)</name>
    <dbReference type="NCBI Taxonomy" id="1081103"/>
    <lineage>
        <taxon>Eukaryota</taxon>
        <taxon>Fungi</taxon>
        <taxon>Dikarya</taxon>
        <taxon>Ascomycota</taxon>
        <taxon>Pezizomycotina</taxon>
        <taxon>Sordariomycetes</taxon>
        <taxon>Hypocreomycetidae</taxon>
        <taxon>Hypocreales</taxon>
        <taxon>Clavicipitaceae</taxon>
        <taxon>Metarhizium</taxon>
    </lineage>
</organism>
<proteinExistence type="predicted"/>
<comment type="caution">
    <text evidence="3">The sequence shown here is derived from an EMBL/GenBank/DDBJ whole genome shotgun (WGS) entry which is preliminary data.</text>
</comment>
<accession>A0A0B2WWL1</accession>
<gene>
    <name evidence="3" type="ORF">MAM_04393</name>
</gene>
<feature type="compositionally biased region" description="Basic and acidic residues" evidence="1">
    <location>
        <begin position="1"/>
        <end position="13"/>
    </location>
</feature>
<evidence type="ECO:0000313" key="4">
    <source>
        <dbReference type="Proteomes" id="UP000030816"/>
    </source>
</evidence>
<dbReference type="GO" id="GO:0043161">
    <property type="term" value="P:proteasome-mediated ubiquitin-dependent protein catabolic process"/>
    <property type="evidence" value="ECO:0007669"/>
    <property type="project" value="TreeGrafter"/>
</dbReference>
<feature type="region of interest" description="Disordered" evidence="1">
    <location>
        <begin position="1"/>
        <end position="70"/>
    </location>
</feature>
<dbReference type="SUPFAM" id="SSF81383">
    <property type="entry name" value="F-box domain"/>
    <property type="match status" value="1"/>
</dbReference>
<keyword evidence="4" id="KW-1185">Reference proteome</keyword>
<dbReference type="GeneID" id="63738848"/>
<dbReference type="STRING" id="1081103.A0A0B2WWL1"/>
<dbReference type="EMBL" id="AZHE01000009">
    <property type="protein sequence ID" value="KHN98004.1"/>
    <property type="molecule type" value="Genomic_DNA"/>
</dbReference>
<dbReference type="InterPro" id="IPR015943">
    <property type="entry name" value="WD40/YVTN_repeat-like_dom_sf"/>
</dbReference>
<dbReference type="GO" id="GO:0031593">
    <property type="term" value="F:polyubiquitin modification-dependent protein binding"/>
    <property type="evidence" value="ECO:0007669"/>
    <property type="project" value="TreeGrafter"/>
</dbReference>
<feature type="compositionally biased region" description="Low complexity" evidence="1">
    <location>
        <begin position="647"/>
        <end position="663"/>
    </location>
</feature>
<dbReference type="InterPro" id="IPR036047">
    <property type="entry name" value="F-box-like_dom_sf"/>
</dbReference>
<feature type="region of interest" description="Disordered" evidence="1">
    <location>
        <begin position="1072"/>
        <end position="1182"/>
    </location>
</feature>